<dbReference type="CTD" id="55857"/>
<comment type="function">
    <text evidence="8">Centrosomal protein required for establishing a robust mitotic centrosome architecture that can endure the forces that converge on the centrosomes during spindle formation. Required for stabilizing the expanded pericentriolar material around the centriole.</text>
</comment>
<feature type="region of interest" description="Disordered" evidence="10">
    <location>
        <begin position="1"/>
        <end position="23"/>
    </location>
</feature>
<feature type="compositionally biased region" description="Polar residues" evidence="10">
    <location>
        <begin position="305"/>
        <end position="314"/>
    </location>
</feature>
<gene>
    <name evidence="12" type="primary">Kiz</name>
</gene>
<name>A0AAX6QUL7_HETGA</name>
<dbReference type="PANTHER" id="PTHR16299">
    <property type="entry name" value="CENTROSOMAL PROTEIN KIZUNA"/>
    <property type="match status" value="1"/>
</dbReference>
<keyword evidence="5" id="KW-0963">Cytoplasm</keyword>
<dbReference type="PANTHER" id="PTHR16299:SF2">
    <property type="entry name" value="CENTROSOMAL PROTEIN KIZUNA"/>
    <property type="match status" value="1"/>
</dbReference>
<accession>A0AAX6QUL7</accession>
<dbReference type="InterPro" id="IPR026742">
    <property type="entry name" value="Centrosomal_kizuma"/>
</dbReference>
<evidence type="ECO:0000256" key="6">
    <source>
        <dbReference type="ARBA" id="ARBA00023212"/>
    </source>
</evidence>
<feature type="compositionally biased region" description="Basic and acidic residues" evidence="10">
    <location>
        <begin position="335"/>
        <end position="346"/>
    </location>
</feature>
<comment type="similarity">
    <text evidence="3">Belongs to the kizuna family.</text>
</comment>
<evidence type="ECO:0000313" key="11">
    <source>
        <dbReference type="Proteomes" id="UP000694906"/>
    </source>
</evidence>
<evidence type="ECO:0000256" key="3">
    <source>
        <dbReference type="ARBA" id="ARBA00010767"/>
    </source>
</evidence>
<protein>
    <recommendedName>
        <fullName evidence="4">Centrosomal protein kizuna</fullName>
    </recommendedName>
    <alternativeName>
        <fullName evidence="9">Polo-like kinase 1 substrate 1</fullName>
    </alternativeName>
</protein>
<evidence type="ECO:0000256" key="10">
    <source>
        <dbReference type="SAM" id="MobiDB-lite"/>
    </source>
</evidence>
<evidence type="ECO:0000256" key="8">
    <source>
        <dbReference type="ARBA" id="ARBA00024919"/>
    </source>
</evidence>
<keyword evidence="7" id="KW-0966">Cell projection</keyword>
<feature type="compositionally biased region" description="Polar residues" evidence="10">
    <location>
        <begin position="457"/>
        <end position="478"/>
    </location>
</feature>
<feature type="compositionally biased region" description="Polar residues" evidence="10">
    <location>
        <begin position="284"/>
        <end position="294"/>
    </location>
</feature>
<dbReference type="AlphaFoldDB" id="A0AAX6QUL7"/>
<dbReference type="GeneID" id="101696820"/>
<dbReference type="Proteomes" id="UP000694906">
    <property type="component" value="Unplaced"/>
</dbReference>
<evidence type="ECO:0000256" key="7">
    <source>
        <dbReference type="ARBA" id="ARBA00023273"/>
    </source>
</evidence>
<keyword evidence="11" id="KW-1185">Reference proteome</keyword>
<organism evidence="11 12">
    <name type="scientific">Heterocephalus glaber</name>
    <name type="common">Naked mole rat</name>
    <dbReference type="NCBI Taxonomy" id="10181"/>
    <lineage>
        <taxon>Eukaryota</taxon>
        <taxon>Metazoa</taxon>
        <taxon>Chordata</taxon>
        <taxon>Craniata</taxon>
        <taxon>Vertebrata</taxon>
        <taxon>Euteleostomi</taxon>
        <taxon>Mammalia</taxon>
        <taxon>Eutheria</taxon>
        <taxon>Euarchontoglires</taxon>
        <taxon>Glires</taxon>
        <taxon>Rodentia</taxon>
        <taxon>Hystricomorpha</taxon>
        <taxon>Bathyergidae</taxon>
        <taxon>Heterocephalus</taxon>
    </lineage>
</organism>
<dbReference type="GO" id="GO:0005813">
    <property type="term" value="C:centrosome"/>
    <property type="evidence" value="ECO:0007669"/>
    <property type="project" value="UniProtKB-SubCell"/>
</dbReference>
<feature type="region of interest" description="Disordered" evidence="10">
    <location>
        <begin position="197"/>
        <end position="260"/>
    </location>
</feature>
<evidence type="ECO:0000313" key="12">
    <source>
        <dbReference type="RefSeq" id="XP_012926209.1"/>
    </source>
</evidence>
<feature type="region of interest" description="Disordered" evidence="10">
    <location>
        <begin position="457"/>
        <end position="492"/>
    </location>
</feature>
<evidence type="ECO:0000256" key="1">
    <source>
        <dbReference type="ARBA" id="ARBA00004120"/>
    </source>
</evidence>
<sequence>MLGQYPRQPGYMGGSEAGLEGAAPGGSMRWAPATSLPLLSSEYYERVGRLQQGLRDSEKKRLDLEKKLYEYNQSDIYRAKLKYVKLKKYLKDICESEKKAHIRNQEYLKQFEHVEANVGHFTTSIEKLQELKIEYETQIKKMHLLSKDSLGIKGELKDEGREKVAVPAGINSKMSMSKGLYQPATIFMGHQMSAFSSIGDSRTEQESSQPTKNFSIPDPHSHRQTAPSSRVADSGVVQTPSDMQCLNKSDKVDGKTSLQTGEKTPVTALALSEEVQILGLEIGSSPQNSESNLSEGGKSAELHSLPQQRLSPENRTSDLQRDSCSRSEGLQGEILTREHIEVEKDSASPPISTVSVSEHYASENKWSPEKHSAGAAFSELHRSLEHMQEEQEEGSVCSSSDLTVSVSEDDLILYSPEPQPNPGTQTEEEGGIQALALIHTEQERDVLATGENDCVLQTLSSPDSKKTSSTNSLRQSEQAPDPGFLSIPSGQPAASLKEFGQSLHQEAAAGLKKALREECEASLAVHSDESCSSLSLLHDNAGIKREKPKFWLSSLHTRDQEVSSGCDDESKQESMSAKVPVTETKAYQLLKKSTLQEHTIQMGDRLRGAHASAAQFSGLNMGSSALQTKATHKVASEASFSSCKGSPLSRHEDKKKLMIHLKSNAFWGESDDSNSEIEAALRPRNHDASSDDFDDFYT</sequence>
<feature type="compositionally biased region" description="Polar residues" evidence="10">
    <location>
        <begin position="197"/>
        <end position="214"/>
    </location>
</feature>
<evidence type="ECO:0000256" key="5">
    <source>
        <dbReference type="ARBA" id="ARBA00022490"/>
    </source>
</evidence>
<feature type="compositionally biased region" description="Polar residues" evidence="10">
    <location>
        <begin position="236"/>
        <end position="247"/>
    </location>
</feature>
<dbReference type="KEGG" id="hgl:101696820"/>
<evidence type="ECO:0000256" key="9">
    <source>
        <dbReference type="ARBA" id="ARBA00031153"/>
    </source>
</evidence>
<comment type="subcellular location">
    <subcellularLocation>
        <location evidence="1">Cytoplasm</location>
        <location evidence="1">Cytoskeleton</location>
        <location evidence="1">Cilium basal body</location>
    </subcellularLocation>
    <subcellularLocation>
        <location evidence="2">Cytoplasm</location>
        <location evidence="2">Cytoskeleton</location>
        <location evidence="2">Microtubule organizing center</location>
        <location evidence="2">Centrosome</location>
    </subcellularLocation>
</comment>
<keyword evidence="6" id="KW-0206">Cytoskeleton</keyword>
<reference evidence="12" key="1">
    <citation type="submission" date="2025-08" db="UniProtKB">
        <authorList>
            <consortium name="RefSeq"/>
        </authorList>
    </citation>
    <scope>IDENTIFICATION</scope>
</reference>
<dbReference type="RefSeq" id="XP_012926209.1">
    <property type="nucleotide sequence ID" value="XM_013070755.2"/>
</dbReference>
<evidence type="ECO:0000256" key="2">
    <source>
        <dbReference type="ARBA" id="ARBA00004300"/>
    </source>
</evidence>
<evidence type="ECO:0000256" key="4">
    <source>
        <dbReference type="ARBA" id="ARBA00013872"/>
    </source>
</evidence>
<feature type="compositionally biased region" description="Basic and acidic residues" evidence="10">
    <location>
        <begin position="315"/>
        <end position="325"/>
    </location>
</feature>
<feature type="region of interest" description="Disordered" evidence="10">
    <location>
        <begin position="283"/>
        <end position="356"/>
    </location>
</feature>
<proteinExistence type="inferred from homology"/>
<dbReference type="GO" id="GO:0007051">
    <property type="term" value="P:spindle organization"/>
    <property type="evidence" value="ECO:0007669"/>
    <property type="project" value="InterPro"/>
</dbReference>